<gene>
    <name evidence="1" type="ORF">HQ497_13555</name>
</gene>
<dbReference type="Proteomes" id="UP000754644">
    <property type="component" value="Unassembled WGS sequence"/>
</dbReference>
<dbReference type="EMBL" id="JABMOJ010000510">
    <property type="protein sequence ID" value="NQV66382.1"/>
    <property type="molecule type" value="Genomic_DNA"/>
</dbReference>
<comment type="caution">
    <text evidence="1">The sequence shown here is derived from an EMBL/GenBank/DDBJ whole genome shotgun (WGS) entry which is preliminary data.</text>
</comment>
<proteinExistence type="predicted"/>
<accession>A0A972W141</accession>
<reference evidence="1" key="1">
    <citation type="submission" date="2020-05" db="EMBL/GenBank/DDBJ databases">
        <title>Sulfur intermediates as new biogeochemical hubs in an aquatic model microbial ecosystem.</title>
        <authorList>
            <person name="Vigneron A."/>
        </authorList>
    </citation>
    <scope>NUCLEOTIDE SEQUENCE</scope>
    <source>
        <strain evidence="1">Bin.250</strain>
    </source>
</reference>
<dbReference type="AlphaFoldDB" id="A0A972W141"/>
<feature type="non-terminal residue" evidence="1">
    <location>
        <position position="248"/>
    </location>
</feature>
<evidence type="ECO:0000313" key="1">
    <source>
        <dbReference type="EMBL" id="NQV66382.1"/>
    </source>
</evidence>
<name>A0A972W141_9GAMM</name>
<organism evidence="1 2">
    <name type="scientific">SAR86 cluster bacterium</name>
    <dbReference type="NCBI Taxonomy" id="2030880"/>
    <lineage>
        <taxon>Bacteria</taxon>
        <taxon>Pseudomonadati</taxon>
        <taxon>Pseudomonadota</taxon>
        <taxon>Gammaproteobacteria</taxon>
        <taxon>SAR86 cluster</taxon>
    </lineage>
</organism>
<protein>
    <submittedName>
        <fullName evidence="1">Uncharacterized protein</fullName>
    </submittedName>
</protein>
<sequence>MADNTECTDDSQSLVLGSFVSIVNAEAFLQKTKTSYPLLSDHLHIASQRQLENRSSTLRHRVLVSTVASTGPTICLDELHSLGFTDAWAIANDKLNNQSNVSAICAAGNCEANPSAGSNPASLLPADNAKMMRRVINIDWVPQGFEELDEPQETEVDLFYGGFYLVSVKSRFTGVDIVILDVDRLVDTLVDLKDPGYFRELLAAPLYTNANKLCENRSSVNCGVLTTDSVGVIFDQPSLRMDLFIAPD</sequence>
<evidence type="ECO:0000313" key="2">
    <source>
        <dbReference type="Proteomes" id="UP000754644"/>
    </source>
</evidence>